<dbReference type="RefSeq" id="YP_001798557.1">
    <property type="nucleotide sequence ID" value="NC_010537.1"/>
</dbReference>
<evidence type="ECO:0000313" key="2">
    <source>
        <dbReference type="Proteomes" id="UP000008691"/>
    </source>
</evidence>
<keyword evidence="2" id="KW-1185">Reference proteome</keyword>
<dbReference type="KEGG" id="vg:6186767"/>
<evidence type="ECO:0000313" key="1">
    <source>
        <dbReference type="EMBL" id="ACB37273.1"/>
    </source>
</evidence>
<dbReference type="Proteomes" id="UP000008691">
    <property type="component" value="Segment"/>
</dbReference>
<name>B2CRL6_9VIRU</name>
<reference evidence="1 2" key="1">
    <citation type="journal article" date="2008" name="Res. Microbiol.">
        <title>Viruses in acidic geothermal environments of the Kamchatka Peninsula.</title>
        <authorList>
            <person name="Bize A."/>
            <person name="Peng X."/>
            <person name="Prokofeva M."/>
            <person name="Maclellan K."/>
            <person name="Lucas S."/>
            <person name="Forterre P."/>
            <person name="Garrett R.A."/>
            <person name="Bonch-Osmolovskaya E.A."/>
            <person name="Prangishvili D."/>
        </authorList>
    </citation>
    <scope>NUCLEOTIDE SEQUENCE [LARGE SCALE GENOMIC DNA]</scope>
</reference>
<organism evidence="1 2">
    <name type="scientific">Betalipothrixvirus uzonense</name>
    <dbReference type="NCBI Taxonomy" id="512792"/>
    <lineage>
        <taxon>Viruses</taxon>
        <taxon>Adnaviria</taxon>
        <taxon>Zilligvirae</taxon>
        <taxon>Taleaviricota</taxon>
        <taxon>Tokiviricetes</taxon>
        <taxon>Ligamenvirales</taxon>
        <taxon>Lipothrixviridae</taxon>
        <taxon>Betalipothrixvirus</taxon>
    </lineage>
</organism>
<accession>B2CRL6</accession>
<sequence>MILIVTENEIVCDKYDIEIKLSGFSNIYQQYIINIKGLGYDILRLPISEKIVNEFKEFYKYTGKPCDFMTEIMLRRFIEKAVKDGTMNLYKYISFALFFDRYNISGELTPLGFFINFTPIDSKSRTYYTYNLTIPRLEVHGTVFIPFNFQGWRDRYYNLLVRITGSMKNYESGIYFTCSRNFLEWRYKEGGVFNKAKSELCNEIVNAVTIPKPVDIYG</sequence>
<protein>
    <submittedName>
        <fullName evidence="1">Uncharacterized protein</fullName>
    </submittedName>
</protein>
<proteinExistence type="predicted"/>
<dbReference type="GeneID" id="6186767"/>
<dbReference type="EMBL" id="EU545650">
    <property type="protein sequence ID" value="ACB37273.1"/>
    <property type="molecule type" value="Genomic_DNA"/>
</dbReference>